<dbReference type="GO" id="GO:0072657">
    <property type="term" value="P:protein localization to membrane"/>
    <property type="evidence" value="ECO:0007669"/>
    <property type="project" value="TreeGrafter"/>
</dbReference>
<evidence type="ECO:0000313" key="11">
    <source>
        <dbReference type="Proteomes" id="UP000013776"/>
    </source>
</evidence>
<evidence type="ECO:0000256" key="7">
    <source>
        <dbReference type="ARBA" id="ARBA00023034"/>
    </source>
</evidence>
<feature type="transmembrane region" description="Helical" evidence="9">
    <location>
        <begin position="535"/>
        <end position="556"/>
    </location>
</feature>
<feature type="chain" id="PRO_5007365652" description="Transmembrane 9 superfamily member" evidence="9">
    <location>
        <begin position="25"/>
        <end position="637"/>
    </location>
</feature>
<keyword evidence="6 9" id="KW-1133">Transmembrane helix</keyword>
<keyword evidence="5 9" id="KW-0732">Signal</keyword>
<comment type="subcellular location">
    <subcellularLocation>
        <location evidence="2">Golgi apparatus</location>
    </subcellularLocation>
    <subcellularLocation>
        <location evidence="1">Membrane</location>
        <topology evidence="1">Multi-pass membrane protein</topology>
    </subcellularLocation>
</comment>
<evidence type="ECO:0000256" key="6">
    <source>
        <dbReference type="ARBA" id="ARBA00022989"/>
    </source>
</evidence>
<name>R4X9M1_TAPDE</name>
<feature type="transmembrane region" description="Helical" evidence="9">
    <location>
        <begin position="445"/>
        <end position="465"/>
    </location>
</feature>
<dbReference type="Pfam" id="PF02990">
    <property type="entry name" value="EMP70"/>
    <property type="match status" value="1"/>
</dbReference>
<dbReference type="EMBL" id="CAHR02000084">
    <property type="protein sequence ID" value="CCG82425.1"/>
    <property type="molecule type" value="Genomic_DNA"/>
</dbReference>
<dbReference type="AlphaFoldDB" id="R4X9M1"/>
<feature type="signal peptide" evidence="9">
    <location>
        <begin position="1"/>
        <end position="24"/>
    </location>
</feature>
<keyword evidence="4 9" id="KW-0812">Transmembrane</keyword>
<evidence type="ECO:0000256" key="5">
    <source>
        <dbReference type="ARBA" id="ARBA00022729"/>
    </source>
</evidence>
<feature type="transmembrane region" description="Helical" evidence="9">
    <location>
        <begin position="593"/>
        <end position="614"/>
    </location>
</feature>
<dbReference type="VEuPathDB" id="FungiDB:TAPDE_002422"/>
<evidence type="ECO:0000256" key="9">
    <source>
        <dbReference type="RuleBase" id="RU363079"/>
    </source>
</evidence>
<dbReference type="GO" id="GO:0016020">
    <property type="term" value="C:membrane"/>
    <property type="evidence" value="ECO:0007669"/>
    <property type="project" value="UniProtKB-SubCell"/>
</dbReference>
<dbReference type="OrthoDB" id="1666796at2759"/>
<evidence type="ECO:0000313" key="10">
    <source>
        <dbReference type="EMBL" id="CCG82425.1"/>
    </source>
</evidence>
<feature type="transmembrane region" description="Helical" evidence="9">
    <location>
        <begin position="347"/>
        <end position="367"/>
    </location>
</feature>
<dbReference type="STRING" id="1097556.R4X9M1"/>
<accession>R4X9M1</accession>
<keyword evidence="7" id="KW-0333">Golgi apparatus</keyword>
<dbReference type="Proteomes" id="UP000013776">
    <property type="component" value="Unassembled WGS sequence"/>
</dbReference>
<evidence type="ECO:0000256" key="4">
    <source>
        <dbReference type="ARBA" id="ARBA00022692"/>
    </source>
</evidence>
<feature type="transmembrane region" description="Helical" evidence="9">
    <location>
        <begin position="492"/>
        <end position="515"/>
    </location>
</feature>
<comment type="similarity">
    <text evidence="3 9">Belongs to the nonaspanin (TM9SF) (TC 9.A.2) family.</text>
</comment>
<dbReference type="eggNOG" id="KOG1278">
    <property type="taxonomic scope" value="Eukaryota"/>
</dbReference>
<keyword evidence="8 9" id="KW-0472">Membrane</keyword>
<dbReference type="PANTHER" id="PTHR10766">
    <property type="entry name" value="TRANSMEMBRANE 9 SUPERFAMILY PROTEIN"/>
    <property type="match status" value="1"/>
</dbReference>
<feature type="transmembrane region" description="Helical" evidence="9">
    <location>
        <begin position="414"/>
        <end position="433"/>
    </location>
</feature>
<reference evidence="10 11" key="1">
    <citation type="journal article" date="2013" name="MBio">
        <title>Genome sequencing of the plant pathogen Taphrina deformans, the causal agent of peach leaf curl.</title>
        <authorList>
            <person name="Cisse O.H."/>
            <person name="Almeida J.M.G.C.F."/>
            <person name="Fonseca A."/>
            <person name="Kumar A.A."/>
            <person name="Salojaervi J."/>
            <person name="Overmyer K."/>
            <person name="Hauser P.M."/>
            <person name="Pagni M."/>
        </authorList>
    </citation>
    <scope>NUCLEOTIDE SEQUENCE [LARGE SCALE GENOMIC DNA]</scope>
    <source>
        <strain evidence="11">PYCC 5710 / ATCC 11124 / CBS 356.35 / IMI 108563 / JCM 9778 / NBRC 8474</strain>
    </source>
</reference>
<gene>
    <name evidence="10" type="ORF">TAPDE_002422</name>
</gene>
<evidence type="ECO:0000256" key="2">
    <source>
        <dbReference type="ARBA" id="ARBA00004555"/>
    </source>
</evidence>
<sequence length="637" mass="72454">MKVRKDSPLAKLVCTLLFVRGTLSLSLDPFSPNVYWPGDKVPLSVNKLVSNAHDKTYNFYDLPFVCQPEEGITQSALSMDEVLRGDRIYHSDFKLEMLENEACHVLCTKELDAEAIQKANDLIRKDYKVEWYIDGLPGATSFSTHDKGHKYYASGFRLGTVGDDRHTYLNNHFTFVVKYRHSDNHDATRVVLAFEVYPRSIAMTENDWRSMNRKYPGSCEIDALETVETAPGVPLAYSDTSLHQNLTITYTYSVYFREDLDIHWTDRWNMYFYYSNTRIVWYSTALSAIICILLTSVVGVILARTLSTEISSISRSIKNDLDLNEDDIAGWKRLRAEITRPPQRPDLLCALLCNGMQIIISILALLIRTKISSSIGVFGLFFAGVLSGFYAGSKYKSFDREDWQRQSVLMSIQVPSFFFSILLVLNFFLWLQGASAIPISTLFELLGLWFAGSVPLVLIGAYTGARKPTNEHIQRANPVARSVPRQPIFTRFWPSLLIAGALPYAAICVELYFILQAFKLHENGYLSFIFKSLTLVIFIAIITTVEVTVTMIYLQLNHEDHRWHWRAFLYGSASAGYIFAHATFYFITTLQYGFISGIVYFGYTVLFCLLYALIQGMLGYVASSIFVAKIYSSIKVD</sequence>
<keyword evidence="11" id="KW-1185">Reference proteome</keyword>
<feature type="transmembrane region" description="Helical" evidence="9">
    <location>
        <begin position="568"/>
        <end position="587"/>
    </location>
</feature>
<proteinExistence type="inferred from homology"/>
<evidence type="ECO:0000256" key="3">
    <source>
        <dbReference type="ARBA" id="ARBA00005227"/>
    </source>
</evidence>
<dbReference type="PANTHER" id="PTHR10766:SF55">
    <property type="entry name" value="TRANSMEMBRANE 9 SUPERFAMILY MEMBER 4"/>
    <property type="match status" value="1"/>
</dbReference>
<protein>
    <recommendedName>
        <fullName evidence="9">Transmembrane 9 superfamily member</fullName>
    </recommendedName>
</protein>
<evidence type="ECO:0000256" key="8">
    <source>
        <dbReference type="ARBA" id="ARBA00023136"/>
    </source>
</evidence>
<dbReference type="InterPro" id="IPR004240">
    <property type="entry name" value="EMP70"/>
</dbReference>
<dbReference type="GO" id="GO:0005794">
    <property type="term" value="C:Golgi apparatus"/>
    <property type="evidence" value="ECO:0007669"/>
    <property type="project" value="UniProtKB-SubCell"/>
</dbReference>
<feature type="transmembrane region" description="Helical" evidence="9">
    <location>
        <begin position="279"/>
        <end position="303"/>
    </location>
</feature>
<feature type="transmembrane region" description="Helical" evidence="9">
    <location>
        <begin position="373"/>
        <end position="393"/>
    </location>
</feature>
<comment type="caution">
    <text evidence="10">The sequence shown here is derived from an EMBL/GenBank/DDBJ whole genome shotgun (WGS) entry which is preliminary data.</text>
</comment>
<organism evidence="10 11">
    <name type="scientific">Taphrina deformans (strain PYCC 5710 / ATCC 11124 / CBS 356.35 / IMI 108563 / JCM 9778 / NBRC 8474)</name>
    <name type="common">Peach leaf curl fungus</name>
    <name type="synonym">Lalaria deformans</name>
    <dbReference type="NCBI Taxonomy" id="1097556"/>
    <lineage>
        <taxon>Eukaryota</taxon>
        <taxon>Fungi</taxon>
        <taxon>Dikarya</taxon>
        <taxon>Ascomycota</taxon>
        <taxon>Taphrinomycotina</taxon>
        <taxon>Taphrinomycetes</taxon>
        <taxon>Taphrinales</taxon>
        <taxon>Taphrinaceae</taxon>
        <taxon>Taphrina</taxon>
    </lineage>
</organism>
<evidence type="ECO:0000256" key="1">
    <source>
        <dbReference type="ARBA" id="ARBA00004141"/>
    </source>
</evidence>